<accession>A0A0V1MWH6</accession>
<evidence type="ECO:0000313" key="1">
    <source>
        <dbReference type="EMBL" id="KRZ75932.1"/>
    </source>
</evidence>
<name>A0A0V1MWH6_9BILA</name>
<comment type="caution">
    <text evidence="1">The sequence shown here is derived from an EMBL/GenBank/DDBJ whole genome shotgun (WGS) entry which is preliminary data.</text>
</comment>
<protein>
    <submittedName>
        <fullName evidence="1">Uncharacterized protein</fullName>
    </submittedName>
</protein>
<dbReference type="Proteomes" id="UP000054843">
    <property type="component" value="Unassembled WGS sequence"/>
</dbReference>
<evidence type="ECO:0000313" key="2">
    <source>
        <dbReference type="Proteomes" id="UP000054843"/>
    </source>
</evidence>
<gene>
    <name evidence="1" type="ORF">T10_2886</name>
</gene>
<dbReference type="EMBL" id="JYDO01000033">
    <property type="protein sequence ID" value="KRZ75932.1"/>
    <property type="molecule type" value="Genomic_DNA"/>
</dbReference>
<dbReference type="AlphaFoldDB" id="A0A0V1MWH6"/>
<organism evidence="1 2">
    <name type="scientific">Trichinella papuae</name>
    <dbReference type="NCBI Taxonomy" id="268474"/>
    <lineage>
        <taxon>Eukaryota</taxon>
        <taxon>Metazoa</taxon>
        <taxon>Ecdysozoa</taxon>
        <taxon>Nematoda</taxon>
        <taxon>Enoplea</taxon>
        <taxon>Dorylaimia</taxon>
        <taxon>Trichinellida</taxon>
        <taxon>Trichinellidae</taxon>
        <taxon>Trichinella</taxon>
    </lineage>
</organism>
<sequence length="96" mass="10404">MEDSTVCFGIKDAVVSLSHSNVDEDELIWIMQFLETPSGQNQRGFQQQAQTVVFLLGMACSTQAIAVIPKVDATAPFLVVESCKGAQENKVARQSA</sequence>
<keyword evidence="2" id="KW-1185">Reference proteome</keyword>
<proteinExistence type="predicted"/>
<reference evidence="1 2" key="1">
    <citation type="submission" date="2015-01" db="EMBL/GenBank/DDBJ databases">
        <title>Evolution of Trichinella species and genotypes.</title>
        <authorList>
            <person name="Korhonen P.K."/>
            <person name="Edoardo P."/>
            <person name="Giuseppe L.R."/>
            <person name="Gasser R.B."/>
        </authorList>
    </citation>
    <scope>NUCLEOTIDE SEQUENCE [LARGE SCALE GENOMIC DNA]</scope>
    <source>
        <strain evidence="1">ISS1980</strain>
    </source>
</reference>